<dbReference type="Proteomes" id="UP000010420">
    <property type="component" value="Unassembled WGS sequence"/>
</dbReference>
<comment type="caution">
    <text evidence="2">The sequence shown here is derived from an EMBL/GenBank/DDBJ whole genome shotgun (WGS) entry which is preliminary data.</text>
</comment>
<evidence type="ECO:0000313" key="3">
    <source>
        <dbReference type="Proteomes" id="UP000010420"/>
    </source>
</evidence>
<dbReference type="AlphaFoldDB" id="L1QH23"/>
<organism evidence="2 3">
    <name type="scientific">Clostridium celatum DSM 1785</name>
    <dbReference type="NCBI Taxonomy" id="545697"/>
    <lineage>
        <taxon>Bacteria</taxon>
        <taxon>Bacillati</taxon>
        <taxon>Bacillota</taxon>
        <taxon>Clostridia</taxon>
        <taxon>Eubacteriales</taxon>
        <taxon>Clostridiaceae</taxon>
        <taxon>Clostridium</taxon>
    </lineage>
</organism>
<keyword evidence="1" id="KW-0812">Transmembrane</keyword>
<feature type="transmembrane region" description="Helical" evidence="1">
    <location>
        <begin position="12"/>
        <end position="33"/>
    </location>
</feature>
<dbReference type="STRING" id="545697.HMPREF0216_01583"/>
<sequence length="147" mass="17590">MRNSKLLKKKKAVTMLEAIVSIFIIFIMFSVVVKLVQHNNKILEKREEIEQGHRVVYCIMQEIKYNISFNDVKELYNNELLKYKNYNELLSDLRSSSLNYIDIGEDIIVDIEEFNDSLNILISLYDANSNLVVEREFLKYKWMDYYE</sequence>
<gene>
    <name evidence="2" type="ORF">HMPREF0216_01583</name>
</gene>
<accession>L1QH23</accession>
<protein>
    <recommendedName>
        <fullName evidence="4">Prepilin-type cleavage/methylation protein</fullName>
    </recommendedName>
</protein>
<dbReference type="PATRIC" id="fig|545697.3.peg.1559"/>
<keyword evidence="3" id="KW-1185">Reference proteome</keyword>
<dbReference type="EMBL" id="AMEZ01000048">
    <property type="protein sequence ID" value="EKY26980.1"/>
    <property type="molecule type" value="Genomic_DNA"/>
</dbReference>
<proteinExistence type="predicted"/>
<dbReference type="RefSeq" id="WP_005213043.1">
    <property type="nucleotide sequence ID" value="NZ_KB291640.1"/>
</dbReference>
<keyword evidence="1" id="KW-0472">Membrane</keyword>
<reference evidence="2 3" key="1">
    <citation type="submission" date="2012-05" db="EMBL/GenBank/DDBJ databases">
        <authorList>
            <person name="Weinstock G."/>
            <person name="Sodergren E."/>
            <person name="Lobos E.A."/>
            <person name="Fulton L."/>
            <person name="Fulton R."/>
            <person name="Courtney L."/>
            <person name="Fronick C."/>
            <person name="O'Laughlin M."/>
            <person name="Godfrey J."/>
            <person name="Wilson R.M."/>
            <person name="Miner T."/>
            <person name="Farmer C."/>
            <person name="Delehaunty K."/>
            <person name="Cordes M."/>
            <person name="Minx P."/>
            <person name="Tomlinson C."/>
            <person name="Chen J."/>
            <person name="Wollam A."/>
            <person name="Pepin K.H."/>
            <person name="Bhonagiri V."/>
            <person name="Zhang X."/>
            <person name="Suruliraj S."/>
            <person name="Warren W."/>
            <person name="Mitreva M."/>
            <person name="Mardis E.R."/>
            <person name="Wilson R.K."/>
        </authorList>
    </citation>
    <scope>NUCLEOTIDE SEQUENCE [LARGE SCALE GENOMIC DNA]</scope>
    <source>
        <strain evidence="2 3">DSM 1785</strain>
    </source>
</reference>
<evidence type="ECO:0000256" key="1">
    <source>
        <dbReference type="SAM" id="Phobius"/>
    </source>
</evidence>
<name>L1QH23_9CLOT</name>
<evidence type="ECO:0000313" key="2">
    <source>
        <dbReference type="EMBL" id="EKY26980.1"/>
    </source>
</evidence>
<evidence type="ECO:0008006" key="4">
    <source>
        <dbReference type="Google" id="ProtNLM"/>
    </source>
</evidence>
<dbReference type="HOGENOM" id="CLU_148531_0_0_9"/>
<keyword evidence="1" id="KW-1133">Transmembrane helix</keyword>